<proteinExistence type="predicted"/>
<organism evidence="1 2">
    <name type="scientific">Chitinophaga silvatica</name>
    <dbReference type="NCBI Taxonomy" id="2282649"/>
    <lineage>
        <taxon>Bacteria</taxon>
        <taxon>Pseudomonadati</taxon>
        <taxon>Bacteroidota</taxon>
        <taxon>Chitinophagia</taxon>
        <taxon>Chitinophagales</taxon>
        <taxon>Chitinophagaceae</taxon>
        <taxon>Chitinophaga</taxon>
    </lineage>
</organism>
<dbReference type="AlphaFoldDB" id="A0A3E1Y4V4"/>
<keyword evidence="2" id="KW-1185">Reference proteome</keyword>
<evidence type="ECO:0000313" key="1">
    <source>
        <dbReference type="EMBL" id="RFS19497.1"/>
    </source>
</evidence>
<dbReference type="EMBL" id="QPMM01000013">
    <property type="protein sequence ID" value="RFS19497.1"/>
    <property type="molecule type" value="Genomic_DNA"/>
</dbReference>
<evidence type="ECO:0000313" key="2">
    <source>
        <dbReference type="Proteomes" id="UP000260644"/>
    </source>
</evidence>
<reference evidence="1 2" key="1">
    <citation type="submission" date="2018-07" db="EMBL/GenBank/DDBJ databases">
        <title>Chitinophaga K2CV101002-2 sp. nov., isolated from a monsoon evergreen broad-leaved forest soil.</title>
        <authorList>
            <person name="Lv Y."/>
        </authorList>
    </citation>
    <scope>NUCLEOTIDE SEQUENCE [LARGE SCALE GENOMIC DNA]</scope>
    <source>
        <strain evidence="1 2">GDMCC 1.1288</strain>
    </source>
</reference>
<dbReference type="Proteomes" id="UP000260644">
    <property type="component" value="Unassembled WGS sequence"/>
</dbReference>
<name>A0A3E1Y4V4_9BACT</name>
<protein>
    <submittedName>
        <fullName evidence="1">Uncharacterized protein</fullName>
    </submittedName>
</protein>
<accession>A0A3E1Y4V4</accession>
<gene>
    <name evidence="1" type="ORF">DVR12_22955</name>
</gene>
<sequence length="62" mass="7245">MLQGYSIGLKKRPTKKYFFSIYGILIFHASCRQQALPGITKIVNHEKFNFFRIVKRVITPTV</sequence>
<comment type="caution">
    <text evidence="1">The sequence shown here is derived from an EMBL/GenBank/DDBJ whole genome shotgun (WGS) entry which is preliminary data.</text>
</comment>